<dbReference type="PANTHER" id="PTHR30383">
    <property type="entry name" value="THIOESTERASE 1/PROTEASE 1/LYSOPHOSPHOLIPASE L1"/>
    <property type="match status" value="1"/>
</dbReference>
<evidence type="ECO:0000313" key="2">
    <source>
        <dbReference type="EMBL" id="PFG39988.1"/>
    </source>
</evidence>
<evidence type="ECO:0000313" key="3">
    <source>
        <dbReference type="Proteomes" id="UP000222106"/>
    </source>
</evidence>
<dbReference type="Proteomes" id="UP000222106">
    <property type="component" value="Unassembled WGS sequence"/>
</dbReference>
<dbReference type="PANTHER" id="PTHR30383:SF5">
    <property type="entry name" value="SGNH HYDROLASE-TYPE ESTERASE DOMAIN-CONTAINING PROTEIN"/>
    <property type="match status" value="1"/>
</dbReference>
<dbReference type="InterPro" id="IPR013830">
    <property type="entry name" value="SGNH_hydro"/>
</dbReference>
<name>A0A2A9EM51_9MICO</name>
<reference evidence="2 3" key="1">
    <citation type="submission" date="2017-10" db="EMBL/GenBank/DDBJ databases">
        <title>Sequencing the genomes of 1000 actinobacteria strains.</title>
        <authorList>
            <person name="Klenk H.-P."/>
        </authorList>
    </citation>
    <scope>NUCLEOTIDE SEQUENCE [LARGE SCALE GENOMIC DNA]</scope>
    <source>
        <strain evidence="2 3">DSM 21838</strain>
    </source>
</reference>
<dbReference type="Gene3D" id="3.40.50.1110">
    <property type="entry name" value="SGNH hydrolase"/>
    <property type="match status" value="1"/>
</dbReference>
<organism evidence="2 3">
    <name type="scientific">Georgenia soli</name>
    <dbReference type="NCBI Taxonomy" id="638953"/>
    <lineage>
        <taxon>Bacteria</taxon>
        <taxon>Bacillati</taxon>
        <taxon>Actinomycetota</taxon>
        <taxon>Actinomycetes</taxon>
        <taxon>Micrococcales</taxon>
        <taxon>Bogoriellaceae</taxon>
        <taxon>Georgenia</taxon>
    </lineage>
</organism>
<dbReference type="EMBL" id="PDJI01000004">
    <property type="protein sequence ID" value="PFG39988.1"/>
    <property type="molecule type" value="Genomic_DNA"/>
</dbReference>
<dbReference type="AlphaFoldDB" id="A0A2A9EM51"/>
<protein>
    <submittedName>
        <fullName evidence="2">Lysophospholipase L1-like esterase</fullName>
    </submittedName>
</protein>
<dbReference type="InterPro" id="IPR036514">
    <property type="entry name" value="SGNH_hydro_sf"/>
</dbReference>
<feature type="domain" description="SGNH hydrolase-type esterase" evidence="1">
    <location>
        <begin position="31"/>
        <end position="204"/>
    </location>
</feature>
<dbReference type="InterPro" id="IPR051532">
    <property type="entry name" value="Ester_Hydrolysis_Enzymes"/>
</dbReference>
<accession>A0A2A9EM51</accession>
<evidence type="ECO:0000259" key="1">
    <source>
        <dbReference type="Pfam" id="PF13472"/>
    </source>
</evidence>
<keyword evidence="3" id="KW-1185">Reference proteome</keyword>
<dbReference type="CDD" id="cd01836">
    <property type="entry name" value="FeeA_FeeB_like"/>
    <property type="match status" value="1"/>
</dbReference>
<proteinExistence type="predicted"/>
<dbReference type="OrthoDB" id="3288625at2"/>
<comment type="caution">
    <text evidence="2">The sequence shown here is derived from an EMBL/GenBank/DDBJ whole genome shotgun (WGS) entry which is preliminary data.</text>
</comment>
<dbReference type="GO" id="GO:0004622">
    <property type="term" value="F:phosphatidylcholine lysophospholipase activity"/>
    <property type="evidence" value="ECO:0007669"/>
    <property type="project" value="TreeGrafter"/>
</dbReference>
<sequence length="215" mass="22557">MPRSVRLPVGAPAGPPDGVVPGAAPVLRLVVLGESTAAGTGAPTYETGMAGHLARQLAADGRQVAWRSLGRNGARARVVTRDLVPRMNDGGAPSHVVVLIGINDLQRSWRGAWARDVADLLRVVQRTSPDARVVVSGLPDVTAIPALPPPLGPVLARRARRFGWATERAAAASGAVYVPVDHLALNPADFSADGLHPGPDGYARWARHLAPYLTR</sequence>
<gene>
    <name evidence="2" type="ORF">ATJ97_2508</name>
</gene>
<dbReference type="Pfam" id="PF13472">
    <property type="entry name" value="Lipase_GDSL_2"/>
    <property type="match status" value="1"/>
</dbReference>
<dbReference type="SUPFAM" id="SSF52266">
    <property type="entry name" value="SGNH hydrolase"/>
    <property type="match status" value="1"/>
</dbReference>